<dbReference type="InterPro" id="IPR023214">
    <property type="entry name" value="HAD_sf"/>
</dbReference>
<accession>A0AAN1XYN4</accession>
<evidence type="ECO:0000313" key="5">
    <source>
        <dbReference type="Proteomes" id="UP001317532"/>
    </source>
</evidence>
<proteinExistence type="predicted"/>
<dbReference type="InterPro" id="IPR006439">
    <property type="entry name" value="HAD-SF_hydro_IA"/>
</dbReference>
<gene>
    <name evidence="4" type="ORF">WPS_30810</name>
</gene>
<evidence type="ECO:0000313" key="4">
    <source>
        <dbReference type="EMBL" id="BDE07805.1"/>
    </source>
</evidence>
<dbReference type="KEGG" id="vab:WPS_30810"/>
<dbReference type="EMBL" id="AP025523">
    <property type="protein sequence ID" value="BDE07805.1"/>
    <property type="molecule type" value="Genomic_DNA"/>
</dbReference>
<evidence type="ECO:0000256" key="2">
    <source>
        <dbReference type="ARBA" id="ARBA00022801"/>
    </source>
</evidence>
<dbReference type="InterPro" id="IPR036412">
    <property type="entry name" value="HAD-like_sf"/>
</dbReference>
<organism evidence="4 5">
    <name type="scientific">Vulcanimicrobium alpinum</name>
    <dbReference type="NCBI Taxonomy" id="3016050"/>
    <lineage>
        <taxon>Bacteria</taxon>
        <taxon>Bacillati</taxon>
        <taxon>Vulcanimicrobiota</taxon>
        <taxon>Vulcanimicrobiia</taxon>
        <taxon>Vulcanimicrobiales</taxon>
        <taxon>Vulcanimicrobiaceae</taxon>
        <taxon>Vulcanimicrobium</taxon>
    </lineage>
</organism>
<dbReference type="SFLD" id="SFLDS00003">
    <property type="entry name" value="Haloacid_Dehalogenase"/>
    <property type="match status" value="1"/>
</dbReference>
<dbReference type="GO" id="GO:0016787">
    <property type="term" value="F:hydrolase activity"/>
    <property type="evidence" value="ECO:0007669"/>
    <property type="project" value="UniProtKB-KW"/>
</dbReference>
<dbReference type="NCBIfam" id="TIGR01509">
    <property type="entry name" value="HAD-SF-IA-v3"/>
    <property type="match status" value="1"/>
</dbReference>
<evidence type="ECO:0008006" key="6">
    <source>
        <dbReference type="Google" id="ProtNLM"/>
    </source>
</evidence>
<dbReference type="Proteomes" id="UP001317532">
    <property type="component" value="Chromosome"/>
</dbReference>
<dbReference type="SFLD" id="SFLDG01129">
    <property type="entry name" value="C1.5:_HAD__Beta-PGM__Phosphata"/>
    <property type="match status" value="1"/>
</dbReference>
<dbReference type="PANTHER" id="PTHR46470">
    <property type="entry name" value="N-ACYLNEURAMINATE-9-PHOSPHATASE"/>
    <property type="match status" value="1"/>
</dbReference>
<dbReference type="Gene3D" id="1.20.120.710">
    <property type="entry name" value="Haloacid dehalogenase hydrolase-like domain"/>
    <property type="match status" value="1"/>
</dbReference>
<dbReference type="InterPro" id="IPR051400">
    <property type="entry name" value="HAD-like_hydrolase"/>
</dbReference>
<dbReference type="NCBIfam" id="TIGR01549">
    <property type="entry name" value="HAD-SF-IA-v1"/>
    <property type="match status" value="1"/>
</dbReference>
<sequence length="250" mass="26785">MRTIDTVLFDLDDTLHDDTTAYRSAARSAAELIAAERAIDVRELADAYDDAAMGFWSGLTSDHLAQPIEDVRVGMWRDALQQVGIDDLALAQRAAAAYVDARSGALALSPGAVDVLASLRARGCKLGLVTNGFAATHHDKIDRLGLRELMDAFFLADEVGMVKPDPELFRHAARVLGSTPERTAMVGDRYDRDVRGAHDIGMFTVLIDVHAHPIPPDGPQPDAIVQRITEVLDVLPLAAGAPARGSTGLG</sequence>
<dbReference type="AlphaFoldDB" id="A0AAN1XYN4"/>
<protein>
    <recommendedName>
        <fullName evidence="6">Hydrolase of the HAD superfamily</fullName>
    </recommendedName>
</protein>
<keyword evidence="2" id="KW-0378">Hydrolase</keyword>
<dbReference type="SUPFAM" id="SSF56784">
    <property type="entry name" value="HAD-like"/>
    <property type="match status" value="1"/>
</dbReference>
<keyword evidence="5" id="KW-1185">Reference proteome</keyword>
<comment type="cofactor">
    <cofactor evidence="1">
        <name>Mg(2+)</name>
        <dbReference type="ChEBI" id="CHEBI:18420"/>
    </cofactor>
</comment>
<dbReference type="Gene3D" id="3.40.50.1000">
    <property type="entry name" value="HAD superfamily/HAD-like"/>
    <property type="match status" value="1"/>
</dbReference>
<dbReference type="Pfam" id="PF00702">
    <property type="entry name" value="Hydrolase"/>
    <property type="match status" value="1"/>
</dbReference>
<reference evidence="4 5" key="1">
    <citation type="journal article" date="2022" name="ISME Commun">
        <title>Vulcanimicrobium alpinus gen. nov. sp. nov., the first cultivated representative of the candidate phylum 'Eremiobacterota', is a metabolically versatile aerobic anoxygenic phototroph.</title>
        <authorList>
            <person name="Yabe S."/>
            <person name="Muto K."/>
            <person name="Abe K."/>
            <person name="Yokota A."/>
            <person name="Staudigel H."/>
            <person name="Tebo B.M."/>
        </authorList>
    </citation>
    <scope>NUCLEOTIDE SEQUENCE [LARGE SCALE GENOMIC DNA]</scope>
    <source>
        <strain evidence="4 5">WC8-2</strain>
    </source>
</reference>
<dbReference type="PRINTS" id="PR00413">
    <property type="entry name" value="HADHALOGNASE"/>
</dbReference>
<evidence type="ECO:0000256" key="3">
    <source>
        <dbReference type="ARBA" id="ARBA00022842"/>
    </source>
</evidence>
<keyword evidence="3" id="KW-0460">Magnesium</keyword>
<dbReference type="GO" id="GO:0044281">
    <property type="term" value="P:small molecule metabolic process"/>
    <property type="evidence" value="ECO:0007669"/>
    <property type="project" value="UniProtKB-ARBA"/>
</dbReference>
<evidence type="ECO:0000256" key="1">
    <source>
        <dbReference type="ARBA" id="ARBA00001946"/>
    </source>
</evidence>
<name>A0AAN1XYN4_UNVUL</name>
<dbReference type="RefSeq" id="WP_317995370.1">
    <property type="nucleotide sequence ID" value="NZ_AP025523.1"/>
</dbReference>